<reference evidence="2" key="1">
    <citation type="journal article" date="2020" name="bioRxiv">
        <title>Comparative genomics of Chlamydomonas.</title>
        <authorList>
            <person name="Craig R.J."/>
            <person name="Hasan A.R."/>
            <person name="Ness R.W."/>
            <person name="Keightley P.D."/>
        </authorList>
    </citation>
    <scope>NUCLEOTIDE SEQUENCE</scope>
    <source>
        <strain evidence="2">CCAP 11/70</strain>
    </source>
</reference>
<proteinExistence type="predicted"/>
<keyword evidence="3" id="KW-1185">Reference proteome</keyword>
<feature type="region of interest" description="Disordered" evidence="1">
    <location>
        <begin position="482"/>
        <end position="558"/>
    </location>
</feature>
<feature type="region of interest" description="Disordered" evidence="1">
    <location>
        <begin position="1"/>
        <end position="94"/>
    </location>
</feature>
<evidence type="ECO:0000313" key="3">
    <source>
        <dbReference type="Proteomes" id="UP000612055"/>
    </source>
</evidence>
<feature type="compositionally biased region" description="Acidic residues" evidence="1">
    <location>
        <begin position="482"/>
        <end position="508"/>
    </location>
</feature>
<feature type="compositionally biased region" description="Low complexity" evidence="1">
    <location>
        <begin position="509"/>
        <end position="526"/>
    </location>
</feature>
<comment type="caution">
    <text evidence="2">The sequence shown here is derived from an EMBL/GenBank/DDBJ whole genome shotgun (WGS) entry which is preliminary data.</text>
</comment>
<evidence type="ECO:0000313" key="2">
    <source>
        <dbReference type="EMBL" id="KAG2498890.1"/>
    </source>
</evidence>
<feature type="compositionally biased region" description="Low complexity" evidence="1">
    <location>
        <begin position="31"/>
        <end position="46"/>
    </location>
</feature>
<evidence type="ECO:0000256" key="1">
    <source>
        <dbReference type="SAM" id="MobiDB-lite"/>
    </source>
</evidence>
<dbReference type="Proteomes" id="UP000612055">
    <property type="component" value="Unassembled WGS sequence"/>
</dbReference>
<accession>A0A835YHR3</accession>
<name>A0A835YHR3_9CHLO</name>
<sequence>MAGSPPRSPPEDWEERADSPASPHAQREGAAAEPAASPAPAAAGRRVMGRARRAAGSATPGTPASRLGAASPALRGTHGTPASARLSSASVTPAGTLRRRYRRVAREYENGAVVTPGRDVMNTQTLTQGFEELGLVAVPEKLEDFVSQGLGLTGGFSVLREAAVASLPERQEQCREAAASGTAFRATLARMARAVGGDPRKAATLLDLLRSHGGIFIIEDLKDYFFKVELMARYVPEHADLTALLEKQQEQHTASSASASASASEQANVLQTMRVALKALAGLSATVGSPQAVQLGVAKVAVPALQALNVLLARYMRTTQRTVTVMVQQRAAAEAAAAEAAAAEAPAAEGAAAEGAAAEALAPLLAAAAAAGGGAAPGSHGRHKVLYSTASKRGTGGQNLAAKMAEAAGGEGIGELAEGQAPAAVGNTAIEDPLQIKENLDKGLEAMVAMADAAAKATGVVEDAGEEEGQEQVEEEADLVEELVEGEDESEDESEEEEEEEAQEEMAEPEGGAAAAELGAGDAAADQDLELPPPGPAVGNAVAAPQLGGKWAEGPPQV</sequence>
<organism evidence="2 3">
    <name type="scientific">Edaphochlamys debaryana</name>
    <dbReference type="NCBI Taxonomy" id="47281"/>
    <lineage>
        <taxon>Eukaryota</taxon>
        <taxon>Viridiplantae</taxon>
        <taxon>Chlorophyta</taxon>
        <taxon>core chlorophytes</taxon>
        <taxon>Chlorophyceae</taxon>
        <taxon>CS clade</taxon>
        <taxon>Chlamydomonadales</taxon>
        <taxon>Chlamydomonadales incertae sedis</taxon>
        <taxon>Edaphochlamys</taxon>
    </lineage>
</organism>
<gene>
    <name evidence="2" type="ORF">HYH03_003081</name>
</gene>
<dbReference type="EMBL" id="JAEHOE010000008">
    <property type="protein sequence ID" value="KAG2498890.1"/>
    <property type="molecule type" value="Genomic_DNA"/>
</dbReference>
<protein>
    <submittedName>
        <fullName evidence="2">Uncharacterized protein</fullName>
    </submittedName>
</protein>
<dbReference type="AlphaFoldDB" id="A0A835YHR3"/>